<keyword evidence="4" id="KW-1185">Reference proteome</keyword>
<dbReference type="EMBL" id="MU839861">
    <property type="protein sequence ID" value="KAK1749347.1"/>
    <property type="molecule type" value="Genomic_DNA"/>
</dbReference>
<sequence>MYLRRREGEQGSHHEPCPMWGWAQILVGALGLAVSLVFFMLWLFRGYVMERLRDKVIRYQELYDQVCRNLIEAKTENDSMRDDLAAFRFMTSRRSPGAPRTKVPELDEAFVVGSDSESDEDEDDGGSPAIADKREVRIHAFKSPRAVTAGEVQVVDIAAEASHPRSARASSTIAVEHAATESEKQESTEVVSQPPATSQPTVAPEPVTKPSVRPRVSARSLADELAAVGYDGDSDRE</sequence>
<gene>
    <name evidence="3" type="ORF">QBC47DRAFT_419004</name>
</gene>
<keyword evidence="2" id="KW-0472">Membrane</keyword>
<keyword evidence="2" id="KW-1133">Transmembrane helix</keyword>
<name>A0AAJ0B366_9PEZI</name>
<feature type="transmembrane region" description="Helical" evidence="2">
    <location>
        <begin position="20"/>
        <end position="44"/>
    </location>
</feature>
<evidence type="ECO:0000256" key="2">
    <source>
        <dbReference type="SAM" id="Phobius"/>
    </source>
</evidence>
<comment type="caution">
    <text evidence="3">The sequence shown here is derived from an EMBL/GenBank/DDBJ whole genome shotgun (WGS) entry which is preliminary data.</text>
</comment>
<feature type="region of interest" description="Disordered" evidence="1">
    <location>
        <begin position="94"/>
        <end position="134"/>
    </location>
</feature>
<feature type="compositionally biased region" description="Basic and acidic residues" evidence="1">
    <location>
        <begin position="178"/>
        <end position="187"/>
    </location>
</feature>
<dbReference type="Proteomes" id="UP001239445">
    <property type="component" value="Unassembled WGS sequence"/>
</dbReference>
<reference evidence="3" key="1">
    <citation type="submission" date="2023-06" db="EMBL/GenBank/DDBJ databases">
        <title>Genome-scale phylogeny and comparative genomics of the fungal order Sordariales.</title>
        <authorList>
            <consortium name="Lawrence Berkeley National Laboratory"/>
            <person name="Hensen N."/>
            <person name="Bonometti L."/>
            <person name="Westerberg I."/>
            <person name="Brannstrom I.O."/>
            <person name="Guillou S."/>
            <person name="Cros-Aarteil S."/>
            <person name="Calhoun S."/>
            <person name="Haridas S."/>
            <person name="Kuo A."/>
            <person name="Mondo S."/>
            <person name="Pangilinan J."/>
            <person name="Riley R."/>
            <person name="Labutti K."/>
            <person name="Andreopoulos B."/>
            <person name="Lipzen A."/>
            <person name="Chen C."/>
            <person name="Yanf M."/>
            <person name="Daum C."/>
            <person name="Ng V."/>
            <person name="Clum A."/>
            <person name="Steindorff A."/>
            <person name="Ohm R."/>
            <person name="Martin F."/>
            <person name="Silar P."/>
            <person name="Natvig D."/>
            <person name="Lalanne C."/>
            <person name="Gautier V."/>
            <person name="Ament-Velasquez S.L."/>
            <person name="Kruys A."/>
            <person name="Hutchinson M.I."/>
            <person name="Powell A.J."/>
            <person name="Barry K."/>
            <person name="Miller A.N."/>
            <person name="Grigoriev I.V."/>
            <person name="Debuchy R."/>
            <person name="Gladieux P."/>
            <person name="Thoren M.H."/>
            <person name="Johannesson H."/>
        </authorList>
    </citation>
    <scope>NUCLEOTIDE SEQUENCE</scope>
    <source>
        <strain evidence="3">PSN4</strain>
    </source>
</reference>
<keyword evidence="2" id="KW-0812">Transmembrane</keyword>
<proteinExistence type="predicted"/>
<accession>A0AAJ0B366</accession>
<evidence type="ECO:0000313" key="4">
    <source>
        <dbReference type="Proteomes" id="UP001239445"/>
    </source>
</evidence>
<evidence type="ECO:0000256" key="1">
    <source>
        <dbReference type="SAM" id="MobiDB-lite"/>
    </source>
</evidence>
<protein>
    <submittedName>
        <fullName evidence="3">Uncharacterized protein</fullName>
    </submittedName>
</protein>
<dbReference type="AlphaFoldDB" id="A0AAJ0B366"/>
<feature type="region of interest" description="Disordered" evidence="1">
    <location>
        <begin position="161"/>
        <end position="237"/>
    </location>
</feature>
<organism evidence="3 4">
    <name type="scientific">Echria macrotheca</name>
    <dbReference type="NCBI Taxonomy" id="438768"/>
    <lineage>
        <taxon>Eukaryota</taxon>
        <taxon>Fungi</taxon>
        <taxon>Dikarya</taxon>
        <taxon>Ascomycota</taxon>
        <taxon>Pezizomycotina</taxon>
        <taxon>Sordariomycetes</taxon>
        <taxon>Sordariomycetidae</taxon>
        <taxon>Sordariales</taxon>
        <taxon>Schizotheciaceae</taxon>
        <taxon>Echria</taxon>
    </lineage>
</organism>
<feature type="compositionally biased region" description="Polar residues" evidence="1">
    <location>
        <begin position="188"/>
        <end position="201"/>
    </location>
</feature>
<evidence type="ECO:0000313" key="3">
    <source>
        <dbReference type="EMBL" id="KAK1749347.1"/>
    </source>
</evidence>
<feature type="compositionally biased region" description="Acidic residues" evidence="1">
    <location>
        <begin position="116"/>
        <end position="125"/>
    </location>
</feature>